<proteinExistence type="predicted"/>
<dbReference type="EMBL" id="CAXAMN010021473">
    <property type="protein sequence ID" value="CAK9059920.1"/>
    <property type="molecule type" value="Genomic_DNA"/>
</dbReference>
<evidence type="ECO:0000313" key="5">
    <source>
        <dbReference type="EMBL" id="CAK9059920.1"/>
    </source>
</evidence>
<evidence type="ECO:0000313" key="6">
    <source>
        <dbReference type="Proteomes" id="UP001642484"/>
    </source>
</evidence>
<feature type="domain" description="DEK-C" evidence="4">
    <location>
        <begin position="36"/>
        <end position="91"/>
    </location>
</feature>
<sequence>MAMCDVIDLDLEDSHLSWSDELQEDSPPLVDAVPVQPDDTQLRQAIKNLMLGKDLSTISLKALRLDLEKGFGVTLEARKNDIRQLAQELVVEAQHAPPAPATPQAVEPAAKKRRIGAGMVQAQPEAQPASPVKTKAPKRKAPPSAYKLWSLEHRAIVELQRKLGCLDWGSSRDVELWSHVVSLQRDQLEVHREPTFAEISKAVPERWKAIDQAVLRLIDHARHGSAGWVVKAEKAMYEEKAKVAKVAQAEELLPARSARGGKAQGEVHAEGRKPGKGRGKGKGKKKDGEEPVMTRADFFRQSPTIRCATGRAGFRPVIPRWSWWQGNVGDRVGQGLGYFSAVKFQLPMGEKEVTVQAQVVMNVAGSKHWEDGEGFEDALKSLELQASQAAQAMQIQDAPSGADVTTADTAVATTASADLTSLGLLLSGKVRSWKRQRKSKMHLLVLM</sequence>
<dbReference type="InterPro" id="IPR036910">
    <property type="entry name" value="HMG_box_dom_sf"/>
</dbReference>
<dbReference type="Proteomes" id="UP001642484">
    <property type="component" value="Unassembled WGS sequence"/>
</dbReference>
<dbReference type="InterPro" id="IPR009071">
    <property type="entry name" value="HMG_box_dom"/>
</dbReference>
<feature type="region of interest" description="Disordered" evidence="2">
    <location>
        <begin position="120"/>
        <end position="140"/>
    </location>
</feature>
<evidence type="ECO:0000259" key="4">
    <source>
        <dbReference type="PROSITE" id="PS51998"/>
    </source>
</evidence>
<dbReference type="Gene3D" id="1.10.30.10">
    <property type="entry name" value="High mobility group box domain"/>
    <property type="match status" value="1"/>
</dbReference>
<accession>A0ABP0N806</accession>
<name>A0ABP0N806_9DINO</name>
<keyword evidence="6" id="KW-1185">Reference proteome</keyword>
<protein>
    <recommendedName>
        <fullName evidence="7">DEK C-terminal domain-containing protein</fullName>
    </recommendedName>
</protein>
<dbReference type="Pfam" id="PF08766">
    <property type="entry name" value="DEK_C"/>
    <property type="match status" value="1"/>
</dbReference>
<feature type="domain" description="HMG box" evidence="3">
    <location>
        <begin position="139"/>
        <end position="256"/>
    </location>
</feature>
<dbReference type="InterPro" id="IPR014876">
    <property type="entry name" value="DEK_C"/>
</dbReference>
<gene>
    <name evidence="5" type="ORF">CCMP2556_LOCUS29486</name>
</gene>
<keyword evidence="1" id="KW-0238">DNA-binding</keyword>
<evidence type="ECO:0008006" key="7">
    <source>
        <dbReference type="Google" id="ProtNLM"/>
    </source>
</evidence>
<evidence type="ECO:0000256" key="1">
    <source>
        <dbReference type="PROSITE-ProRule" id="PRU00267"/>
    </source>
</evidence>
<feature type="compositionally biased region" description="Basic residues" evidence="2">
    <location>
        <begin position="274"/>
        <end position="285"/>
    </location>
</feature>
<keyword evidence="1" id="KW-0539">Nucleus</keyword>
<dbReference type="Gene3D" id="1.10.10.60">
    <property type="entry name" value="Homeodomain-like"/>
    <property type="match status" value="1"/>
</dbReference>
<reference evidence="5 6" key="1">
    <citation type="submission" date="2024-02" db="EMBL/GenBank/DDBJ databases">
        <authorList>
            <person name="Chen Y."/>
            <person name="Shah S."/>
            <person name="Dougan E. K."/>
            <person name="Thang M."/>
            <person name="Chan C."/>
        </authorList>
    </citation>
    <scope>NUCLEOTIDE SEQUENCE [LARGE SCALE GENOMIC DNA]</scope>
</reference>
<evidence type="ECO:0000259" key="3">
    <source>
        <dbReference type="PROSITE" id="PS50118"/>
    </source>
</evidence>
<dbReference type="PROSITE" id="PS50118">
    <property type="entry name" value="HMG_BOX_2"/>
    <property type="match status" value="1"/>
</dbReference>
<feature type="region of interest" description="Disordered" evidence="2">
    <location>
        <begin position="257"/>
        <end position="290"/>
    </location>
</feature>
<comment type="caution">
    <text evidence="5">The sequence shown here is derived from an EMBL/GenBank/DDBJ whole genome shotgun (WGS) entry which is preliminary data.</text>
</comment>
<organism evidence="5 6">
    <name type="scientific">Durusdinium trenchii</name>
    <dbReference type="NCBI Taxonomy" id="1381693"/>
    <lineage>
        <taxon>Eukaryota</taxon>
        <taxon>Sar</taxon>
        <taxon>Alveolata</taxon>
        <taxon>Dinophyceae</taxon>
        <taxon>Suessiales</taxon>
        <taxon>Symbiodiniaceae</taxon>
        <taxon>Durusdinium</taxon>
    </lineage>
</organism>
<dbReference type="SUPFAM" id="SSF109715">
    <property type="entry name" value="DEK C-terminal domain"/>
    <property type="match status" value="1"/>
</dbReference>
<dbReference type="CDD" id="cd00084">
    <property type="entry name" value="HMG-box_SF"/>
    <property type="match status" value="1"/>
</dbReference>
<dbReference type="PROSITE" id="PS51998">
    <property type="entry name" value="DEK_C"/>
    <property type="match status" value="1"/>
</dbReference>
<evidence type="ECO:0000256" key="2">
    <source>
        <dbReference type="SAM" id="MobiDB-lite"/>
    </source>
</evidence>
<feature type="DNA-binding region" description="HMG box" evidence="1">
    <location>
        <begin position="139"/>
        <end position="256"/>
    </location>
</feature>